<comment type="caution">
    <text evidence="2">The sequence shown here is derived from an EMBL/GenBank/DDBJ whole genome shotgun (WGS) entry which is preliminary data.</text>
</comment>
<evidence type="ECO:0000313" key="3">
    <source>
        <dbReference type="Proteomes" id="UP000037023"/>
    </source>
</evidence>
<gene>
    <name evidence="2" type="ORF">ADK34_13570</name>
</gene>
<evidence type="ECO:0000256" key="1">
    <source>
        <dbReference type="SAM" id="MobiDB-lite"/>
    </source>
</evidence>
<feature type="compositionally biased region" description="Pro residues" evidence="1">
    <location>
        <begin position="68"/>
        <end position="80"/>
    </location>
</feature>
<proteinExistence type="predicted"/>
<dbReference type="Proteomes" id="UP000037023">
    <property type="component" value="Unassembled WGS sequence"/>
</dbReference>
<dbReference type="EMBL" id="LGUP01000109">
    <property type="protein sequence ID" value="KOG28889.1"/>
    <property type="molecule type" value="Genomic_DNA"/>
</dbReference>
<accession>A0A0L8KT28</accession>
<protein>
    <submittedName>
        <fullName evidence="2">Uncharacterized protein</fullName>
    </submittedName>
</protein>
<reference evidence="2 3" key="1">
    <citation type="submission" date="2015-06" db="EMBL/GenBank/DDBJ databases">
        <authorList>
            <person name="Hoefler B.C."/>
            <person name="Straight P.D."/>
        </authorList>
    </citation>
    <scope>NUCLEOTIDE SEQUENCE [LARGE SCALE GENOMIC DNA]</scope>
    <source>
        <strain evidence="2 3">NRRL 3427</strain>
    </source>
</reference>
<dbReference type="OrthoDB" id="9947331at2"/>
<dbReference type="PATRIC" id="fig|1938.6.peg.2940"/>
<feature type="region of interest" description="Disordered" evidence="1">
    <location>
        <begin position="59"/>
        <end position="80"/>
    </location>
</feature>
<name>A0A0L8KT28_STRVR</name>
<dbReference type="AlphaFoldDB" id="A0A0L8KT28"/>
<evidence type="ECO:0000313" key="2">
    <source>
        <dbReference type="EMBL" id="KOG28889.1"/>
    </source>
</evidence>
<organism evidence="2 3">
    <name type="scientific">Streptomyces viridochromogenes</name>
    <dbReference type="NCBI Taxonomy" id="1938"/>
    <lineage>
        <taxon>Bacteria</taxon>
        <taxon>Bacillati</taxon>
        <taxon>Actinomycetota</taxon>
        <taxon>Actinomycetes</taxon>
        <taxon>Kitasatosporales</taxon>
        <taxon>Streptomycetaceae</taxon>
        <taxon>Streptomyces</taxon>
    </lineage>
</organism>
<sequence length="80" mass="8797">MADQPDEASPNSSRMSDKERYEYSASILAGTEDHSHYGECVYDGWYDADGNPCTLGKYKTGANGTPIPIDPNEPPPVYRP</sequence>
<feature type="region of interest" description="Disordered" evidence="1">
    <location>
        <begin position="1"/>
        <end position="21"/>
    </location>
</feature>
<dbReference type="RefSeq" id="WP_033212581.1">
    <property type="nucleotide sequence ID" value="NZ_LGUP01000109.1"/>
</dbReference>